<evidence type="ECO:0000313" key="9">
    <source>
        <dbReference type="EMBL" id="MBB5965944.1"/>
    </source>
</evidence>
<evidence type="ECO:0000256" key="6">
    <source>
        <dbReference type="SAM" id="Phobius"/>
    </source>
</evidence>
<accession>A0A841DBV7</accession>
<dbReference type="Gene3D" id="1.10.287.950">
    <property type="entry name" value="Methyl-accepting chemotaxis protein"/>
    <property type="match status" value="1"/>
</dbReference>
<keyword evidence="10" id="KW-1185">Reference proteome</keyword>
<keyword evidence="6" id="KW-0472">Membrane</keyword>
<comment type="similarity">
    <text evidence="4">Belongs to the methyl-accepting chemotaxis (MCP) protein family.</text>
</comment>
<dbReference type="PANTHER" id="PTHR32089">
    <property type="entry name" value="METHYL-ACCEPTING CHEMOTAXIS PROTEIN MCPB"/>
    <property type="match status" value="1"/>
</dbReference>
<organism evidence="9 10">
    <name type="scientific">Planomonospora venezuelensis</name>
    <dbReference type="NCBI Taxonomy" id="1999"/>
    <lineage>
        <taxon>Bacteria</taxon>
        <taxon>Bacillati</taxon>
        <taxon>Actinomycetota</taxon>
        <taxon>Actinomycetes</taxon>
        <taxon>Streptosporangiales</taxon>
        <taxon>Streptosporangiaceae</taxon>
        <taxon>Planomonospora</taxon>
    </lineage>
</organism>
<proteinExistence type="inferred from homology"/>
<evidence type="ECO:0000256" key="2">
    <source>
        <dbReference type="ARBA" id="ARBA00022989"/>
    </source>
</evidence>
<dbReference type="Pfam" id="PF00015">
    <property type="entry name" value="MCPsignal"/>
    <property type="match status" value="1"/>
</dbReference>
<dbReference type="SMART" id="SM00304">
    <property type="entry name" value="HAMP"/>
    <property type="match status" value="3"/>
</dbReference>
<evidence type="ECO:0000259" key="7">
    <source>
        <dbReference type="PROSITE" id="PS50111"/>
    </source>
</evidence>
<dbReference type="GO" id="GO:0016020">
    <property type="term" value="C:membrane"/>
    <property type="evidence" value="ECO:0007669"/>
    <property type="project" value="InterPro"/>
</dbReference>
<evidence type="ECO:0000256" key="1">
    <source>
        <dbReference type="ARBA" id="ARBA00022692"/>
    </source>
</evidence>
<reference evidence="9 10" key="1">
    <citation type="submission" date="2020-08" db="EMBL/GenBank/DDBJ databases">
        <title>Genomic Encyclopedia of Type Strains, Phase III (KMG-III): the genomes of soil and plant-associated and newly described type strains.</title>
        <authorList>
            <person name="Whitman W."/>
        </authorList>
    </citation>
    <scope>NUCLEOTIDE SEQUENCE [LARGE SCALE GENOMIC DNA]</scope>
    <source>
        <strain evidence="9 10">CECT 3303</strain>
    </source>
</reference>
<dbReference type="InterPro" id="IPR003660">
    <property type="entry name" value="HAMP_dom"/>
</dbReference>
<dbReference type="EMBL" id="JACHJJ010000020">
    <property type="protein sequence ID" value="MBB5965944.1"/>
    <property type="molecule type" value="Genomic_DNA"/>
</dbReference>
<feature type="domain" description="Methyl-accepting transducer" evidence="7">
    <location>
        <begin position="282"/>
        <end position="511"/>
    </location>
</feature>
<dbReference type="Pfam" id="PF00672">
    <property type="entry name" value="HAMP"/>
    <property type="match status" value="1"/>
</dbReference>
<dbReference type="SMART" id="SM00283">
    <property type="entry name" value="MA"/>
    <property type="match status" value="1"/>
</dbReference>
<feature type="domain" description="HAMP" evidence="8">
    <location>
        <begin position="225"/>
        <end position="277"/>
    </location>
</feature>
<dbReference type="GO" id="GO:0007165">
    <property type="term" value="P:signal transduction"/>
    <property type="evidence" value="ECO:0007669"/>
    <property type="project" value="UniProtKB-KW"/>
</dbReference>
<comment type="caution">
    <text evidence="9">The sequence shown here is derived from an EMBL/GenBank/DDBJ whole genome shotgun (WGS) entry which is preliminary data.</text>
</comment>
<name>A0A841DBV7_PLAVE</name>
<evidence type="ECO:0000256" key="4">
    <source>
        <dbReference type="ARBA" id="ARBA00029447"/>
    </source>
</evidence>
<dbReference type="Proteomes" id="UP000562352">
    <property type="component" value="Unassembled WGS sequence"/>
</dbReference>
<dbReference type="PANTHER" id="PTHR32089:SF112">
    <property type="entry name" value="LYSOZYME-LIKE PROTEIN-RELATED"/>
    <property type="match status" value="1"/>
</dbReference>
<keyword evidence="2 6" id="KW-1133">Transmembrane helix</keyword>
<keyword evidence="1 6" id="KW-0812">Transmembrane</keyword>
<evidence type="ECO:0000313" key="10">
    <source>
        <dbReference type="Proteomes" id="UP000562352"/>
    </source>
</evidence>
<dbReference type="PROSITE" id="PS50111">
    <property type="entry name" value="CHEMOTAXIS_TRANSDUC_2"/>
    <property type="match status" value="1"/>
</dbReference>
<sequence>MTMIALLRGVRLRTRLLTAFGIMFAMLAGMAAVGVHQSDTQRRVTERVGQMQTLTREVMELKFRDADVSGWQVAYAWDVPFIGGTAATADDSPNRKGFLDSAAALEKDLSGVHTEYLSPGEQELFDEITGQFRVFLDYDAQVVALFRKDGDAGTKAGNALIVGEGYNAYYKILEATGKLIDSVKVRSDAAQREAENVAADSRTMMLAGVALALLVAVVLTMLITASVVRPAQQVAEGLRTLARRDLSGSLPEDGGDEMAEMARALNRTTAAMREALTGVGERAGSLTASGRQLASLSQRLDTQAVGTSGQAAEVSQSAREVSVNVGTLAAAAEEMNAAIDEIARSTSVAASVAGEAVTSARATSETVGHLSEASAEIGQIIKTITSIAEQTNLLALNATIEAARAGDMGKGFAVVAGEVKDLAQETARASGDIISKIASIQDETARATEAIAEISAIVERVSEIQSTIAAAVEEQSATSKEINRSVTELAGGSERIATAITDVAETAAATTGEAQATRQASAELAAMSDALQEIASSFRY</sequence>
<dbReference type="SUPFAM" id="SSF58104">
    <property type="entry name" value="Methyl-accepting chemotaxis protein (MCP) signaling domain"/>
    <property type="match status" value="1"/>
</dbReference>
<dbReference type="PROSITE" id="PS50885">
    <property type="entry name" value="HAMP"/>
    <property type="match status" value="1"/>
</dbReference>
<dbReference type="AlphaFoldDB" id="A0A841DBV7"/>
<protein>
    <submittedName>
        <fullName evidence="9">Methyl-accepting chemotaxis protein</fullName>
    </submittedName>
</protein>
<evidence type="ECO:0000256" key="5">
    <source>
        <dbReference type="PROSITE-ProRule" id="PRU00284"/>
    </source>
</evidence>
<evidence type="ECO:0000259" key="8">
    <source>
        <dbReference type="PROSITE" id="PS50885"/>
    </source>
</evidence>
<dbReference type="InterPro" id="IPR004089">
    <property type="entry name" value="MCPsignal_dom"/>
</dbReference>
<dbReference type="RefSeq" id="WP_221474118.1">
    <property type="nucleotide sequence ID" value="NZ_BAAAWZ010000004.1"/>
</dbReference>
<evidence type="ECO:0000256" key="3">
    <source>
        <dbReference type="ARBA" id="ARBA00023224"/>
    </source>
</evidence>
<dbReference type="CDD" id="cd06225">
    <property type="entry name" value="HAMP"/>
    <property type="match status" value="1"/>
</dbReference>
<feature type="transmembrane region" description="Helical" evidence="6">
    <location>
        <begin position="204"/>
        <end position="228"/>
    </location>
</feature>
<gene>
    <name evidence="9" type="ORF">FHS22_005235</name>
</gene>
<keyword evidence="3 5" id="KW-0807">Transducer</keyword>